<evidence type="ECO:0000259" key="10">
    <source>
        <dbReference type="PROSITE" id="PS50850"/>
    </source>
</evidence>
<dbReference type="GO" id="GO:0005353">
    <property type="term" value="F:fructose transmembrane transporter activity"/>
    <property type="evidence" value="ECO:0007669"/>
    <property type="project" value="UniProtKB-ARBA"/>
</dbReference>
<dbReference type="eggNOG" id="KOG0569">
    <property type="taxonomic scope" value="Eukaryota"/>
</dbReference>
<dbReference type="KEGG" id="nve:5506486"/>
<dbReference type="Proteomes" id="UP000001593">
    <property type="component" value="Unassembled WGS sequence"/>
</dbReference>
<protein>
    <recommendedName>
        <fullName evidence="10">Major facilitator superfamily (MFS) profile domain-containing protein</fullName>
    </recommendedName>
</protein>
<dbReference type="AlphaFoldDB" id="A7SMF8"/>
<dbReference type="InParanoid" id="A7SMF8"/>
<evidence type="ECO:0000256" key="4">
    <source>
        <dbReference type="ARBA" id="ARBA00022692"/>
    </source>
</evidence>
<dbReference type="NCBIfam" id="TIGR00879">
    <property type="entry name" value="SP"/>
    <property type="match status" value="1"/>
</dbReference>
<dbReference type="InterPro" id="IPR005828">
    <property type="entry name" value="MFS_sugar_transport-like"/>
</dbReference>
<dbReference type="OMA" id="GVFVYYM"/>
<evidence type="ECO:0000256" key="6">
    <source>
        <dbReference type="ARBA" id="ARBA00023136"/>
    </source>
</evidence>
<dbReference type="SUPFAM" id="SSF103473">
    <property type="entry name" value="MFS general substrate transporter"/>
    <property type="match status" value="1"/>
</dbReference>
<feature type="transmembrane region" description="Helical" evidence="9">
    <location>
        <begin position="377"/>
        <end position="399"/>
    </location>
</feature>
<dbReference type="GO" id="GO:0015749">
    <property type="term" value="P:monosaccharide transmembrane transport"/>
    <property type="evidence" value="ECO:0000318"/>
    <property type="project" value="GO_Central"/>
</dbReference>
<dbReference type="STRING" id="45351.A7SMF8"/>
<keyword evidence="4 9" id="KW-0812">Transmembrane</keyword>
<feature type="region of interest" description="Disordered" evidence="8">
    <location>
        <begin position="1"/>
        <end position="20"/>
    </location>
</feature>
<accession>A7SMF8</accession>
<dbReference type="InterPro" id="IPR003663">
    <property type="entry name" value="Sugar/inositol_transpt"/>
</dbReference>
<dbReference type="PANTHER" id="PTHR23503:SF8">
    <property type="entry name" value="FACILITATED GLUCOSE TRANSPORTER PROTEIN 1"/>
    <property type="match status" value="1"/>
</dbReference>
<dbReference type="EMBL" id="DS469708">
    <property type="protein sequence ID" value="EDO35120.1"/>
    <property type="molecule type" value="Genomic_DNA"/>
</dbReference>
<evidence type="ECO:0000256" key="1">
    <source>
        <dbReference type="ARBA" id="ARBA00004651"/>
    </source>
</evidence>
<evidence type="ECO:0000256" key="8">
    <source>
        <dbReference type="SAM" id="MobiDB-lite"/>
    </source>
</evidence>
<dbReference type="Gene3D" id="1.20.1250.20">
    <property type="entry name" value="MFS general substrate transporter like domains"/>
    <property type="match status" value="1"/>
</dbReference>
<dbReference type="PROSITE" id="PS50850">
    <property type="entry name" value="MFS"/>
    <property type="match status" value="1"/>
</dbReference>
<evidence type="ECO:0000256" key="9">
    <source>
        <dbReference type="SAM" id="Phobius"/>
    </source>
</evidence>
<feature type="transmembrane region" description="Helical" evidence="9">
    <location>
        <begin position="411"/>
        <end position="432"/>
    </location>
</feature>
<reference evidence="11 12" key="1">
    <citation type="journal article" date="2007" name="Science">
        <title>Sea anemone genome reveals ancestral eumetazoan gene repertoire and genomic organization.</title>
        <authorList>
            <person name="Putnam N.H."/>
            <person name="Srivastava M."/>
            <person name="Hellsten U."/>
            <person name="Dirks B."/>
            <person name="Chapman J."/>
            <person name="Salamov A."/>
            <person name="Terry A."/>
            <person name="Shapiro H."/>
            <person name="Lindquist E."/>
            <person name="Kapitonov V.V."/>
            <person name="Jurka J."/>
            <person name="Genikhovich G."/>
            <person name="Grigoriev I.V."/>
            <person name="Lucas S.M."/>
            <person name="Steele R.E."/>
            <person name="Finnerty J.R."/>
            <person name="Technau U."/>
            <person name="Martindale M.Q."/>
            <person name="Rokhsar D.S."/>
        </authorList>
    </citation>
    <scope>NUCLEOTIDE SEQUENCE [LARGE SCALE GENOMIC DNA]</scope>
    <source>
        <strain evidence="12">CH2 X CH6</strain>
    </source>
</reference>
<feature type="transmembrane region" description="Helical" evidence="9">
    <location>
        <begin position="166"/>
        <end position="186"/>
    </location>
</feature>
<dbReference type="HOGENOM" id="CLU_001265_30_5_1"/>
<dbReference type="PROSITE" id="PS00217">
    <property type="entry name" value="SUGAR_TRANSPORT_2"/>
    <property type="match status" value="1"/>
</dbReference>
<dbReference type="Pfam" id="PF00083">
    <property type="entry name" value="Sugar_tr"/>
    <property type="match status" value="1"/>
</dbReference>
<keyword evidence="2 7" id="KW-0813">Transport</keyword>
<feature type="transmembrane region" description="Helical" evidence="9">
    <location>
        <begin position="282"/>
        <end position="303"/>
    </location>
</feature>
<organism evidence="11 12">
    <name type="scientific">Nematostella vectensis</name>
    <name type="common">Starlet sea anemone</name>
    <dbReference type="NCBI Taxonomy" id="45351"/>
    <lineage>
        <taxon>Eukaryota</taxon>
        <taxon>Metazoa</taxon>
        <taxon>Cnidaria</taxon>
        <taxon>Anthozoa</taxon>
        <taxon>Hexacorallia</taxon>
        <taxon>Actiniaria</taxon>
        <taxon>Edwardsiidae</taxon>
        <taxon>Nematostella</taxon>
    </lineage>
</organism>
<dbReference type="InterPro" id="IPR045263">
    <property type="entry name" value="GLUT"/>
</dbReference>
<feature type="transmembrane region" description="Helical" evidence="9">
    <location>
        <begin position="27"/>
        <end position="48"/>
    </location>
</feature>
<feature type="transmembrane region" description="Helical" evidence="9">
    <location>
        <begin position="438"/>
        <end position="461"/>
    </location>
</feature>
<sequence length="499" mass="54845">MPDKEAIAKGASNPDEESSKRVKGGKLTFWLAYATLVCILGSSFQFGYNTSCINAPEQDIKTYFRSIGNYSDFEWSIAVAIFAIGGMIGALAGPLFANRFGRKRSLLANNGLAIVGALLMFLSYFAKTSPLLTVGRFVIGINCGMNTAIAPIYLSELAPIHLRGSLGTLNQFGIVSGLLVGFIFGLKQVLGTSKGWQYLLGFSILPAVFQLVTLPWCPNSPRYLLIELDQELQAVEALRKLRATDDVTEDINEMKIERDREATTEHVSVLQLFVRRDLQMPLLIGCVMMMAQQLGGINAVLYYSTSIFEKVGVPESRVATTGIGVVALVFTAIAVRLVEVLGRRTLMLIGLGGMFLFYTVMTIAFCFESSTGMKYVAVVATLTLVVFFMIGPGAIPWFITAEMFSQGPRPAACAVAATVNWATNFIIGIAFPSMQVALYPYTFIVFMALVAIFWTFTFFFVPETKGRTIEDITDHFRGGDSRCVMYRGLRGHRQEVNLI</sequence>
<feature type="transmembrane region" description="Helical" evidence="9">
    <location>
        <begin position="198"/>
        <end position="217"/>
    </location>
</feature>
<keyword evidence="12" id="KW-1185">Reference proteome</keyword>
<evidence type="ECO:0000313" key="11">
    <source>
        <dbReference type="EMBL" id="EDO35120.1"/>
    </source>
</evidence>
<feature type="transmembrane region" description="Helical" evidence="9">
    <location>
        <begin position="75"/>
        <end position="97"/>
    </location>
</feature>
<dbReference type="GO" id="GO:0005886">
    <property type="term" value="C:plasma membrane"/>
    <property type="evidence" value="ECO:0007669"/>
    <property type="project" value="UniProtKB-SubCell"/>
</dbReference>
<dbReference type="InterPro" id="IPR020846">
    <property type="entry name" value="MFS_dom"/>
</dbReference>
<comment type="similarity">
    <text evidence="7">Belongs to the major facilitator superfamily. Sugar transporter (TC 2.A.1.1) family.</text>
</comment>
<dbReference type="PANTHER" id="PTHR23503">
    <property type="entry name" value="SOLUTE CARRIER FAMILY 2"/>
    <property type="match status" value="1"/>
</dbReference>
<feature type="transmembrane region" description="Helical" evidence="9">
    <location>
        <begin position="345"/>
        <end position="365"/>
    </location>
</feature>
<dbReference type="PROSITE" id="PS00216">
    <property type="entry name" value="SUGAR_TRANSPORT_1"/>
    <property type="match status" value="1"/>
</dbReference>
<dbReference type="FunCoup" id="A7SMF8">
    <property type="interactions" value="128"/>
</dbReference>
<dbReference type="OrthoDB" id="5972344at2759"/>
<dbReference type="InterPro" id="IPR005829">
    <property type="entry name" value="Sugar_transporter_CS"/>
</dbReference>
<evidence type="ECO:0000313" key="12">
    <source>
        <dbReference type="Proteomes" id="UP000001593"/>
    </source>
</evidence>
<dbReference type="GO" id="GO:0015149">
    <property type="term" value="F:hexose transmembrane transporter activity"/>
    <property type="evidence" value="ECO:0000318"/>
    <property type="project" value="GO_Central"/>
</dbReference>
<feature type="domain" description="Major facilitator superfamily (MFS) profile" evidence="10">
    <location>
        <begin position="35"/>
        <end position="465"/>
    </location>
</feature>
<feature type="transmembrane region" description="Helical" evidence="9">
    <location>
        <begin position="137"/>
        <end position="154"/>
    </location>
</feature>
<name>A7SMF8_NEMVE</name>
<feature type="transmembrane region" description="Helical" evidence="9">
    <location>
        <begin position="318"/>
        <end position="338"/>
    </location>
</feature>
<dbReference type="PRINTS" id="PR00171">
    <property type="entry name" value="SUGRTRNSPORT"/>
</dbReference>
<keyword evidence="3" id="KW-1003">Cell membrane</keyword>
<keyword evidence="6 9" id="KW-0472">Membrane</keyword>
<dbReference type="PhylomeDB" id="A7SMF8"/>
<dbReference type="InterPro" id="IPR036259">
    <property type="entry name" value="MFS_trans_sf"/>
</dbReference>
<dbReference type="FunFam" id="1.20.1250.20:FF:001511">
    <property type="entry name" value="Solute carrier family 2, facilitated glucose transporter member 5"/>
    <property type="match status" value="1"/>
</dbReference>
<evidence type="ECO:0000256" key="7">
    <source>
        <dbReference type="RuleBase" id="RU003346"/>
    </source>
</evidence>
<keyword evidence="5 9" id="KW-1133">Transmembrane helix</keyword>
<comment type="subcellular location">
    <subcellularLocation>
        <location evidence="1">Cell membrane</location>
        <topology evidence="1">Multi-pass membrane protein</topology>
    </subcellularLocation>
</comment>
<feature type="transmembrane region" description="Helical" evidence="9">
    <location>
        <begin position="106"/>
        <end position="125"/>
    </location>
</feature>
<dbReference type="GO" id="GO:1990539">
    <property type="term" value="P:fructose import across plasma membrane"/>
    <property type="evidence" value="ECO:0007669"/>
    <property type="project" value="UniProtKB-ARBA"/>
</dbReference>
<gene>
    <name evidence="11" type="ORF">NEMVEDRAFT_v1g191325</name>
</gene>
<proteinExistence type="inferred from homology"/>
<dbReference type="GO" id="GO:0016020">
    <property type="term" value="C:membrane"/>
    <property type="evidence" value="ECO:0000318"/>
    <property type="project" value="GO_Central"/>
</dbReference>
<evidence type="ECO:0000256" key="2">
    <source>
        <dbReference type="ARBA" id="ARBA00022448"/>
    </source>
</evidence>
<evidence type="ECO:0000256" key="5">
    <source>
        <dbReference type="ARBA" id="ARBA00022989"/>
    </source>
</evidence>
<evidence type="ECO:0000256" key="3">
    <source>
        <dbReference type="ARBA" id="ARBA00022475"/>
    </source>
</evidence>